<keyword evidence="5 12" id="KW-0444">Lipid biosynthesis</keyword>
<dbReference type="InterPro" id="IPR011334">
    <property type="entry name" value="UDP-acyl_GlcNac_deAcase_C"/>
</dbReference>
<name>A0A1E3GYH5_9HYPH</name>
<evidence type="ECO:0000256" key="2">
    <source>
        <dbReference type="ARBA" id="ARBA00002923"/>
    </source>
</evidence>
<comment type="caution">
    <text evidence="13">The sequence shown here is derived from an EMBL/GenBank/DDBJ whole genome shotgun (WGS) entry which is preliminary data.</text>
</comment>
<comment type="similarity">
    <text evidence="12">Belongs to the LpxC family.</text>
</comment>
<dbReference type="Proteomes" id="UP000094622">
    <property type="component" value="Unassembled WGS sequence"/>
</dbReference>
<organism evidence="13 14">
    <name type="scientific">Methylobrevis pamukkalensis</name>
    <dbReference type="NCBI Taxonomy" id="1439726"/>
    <lineage>
        <taxon>Bacteria</taxon>
        <taxon>Pseudomonadati</taxon>
        <taxon>Pseudomonadota</taxon>
        <taxon>Alphaproteobacteria</taxon>
        <taxon>Hyphomicrobiales</taxon>
        <taxon>Pleomorphomonadaceae</taxon>
        <taxon>Methylobrevis</taxon>
    </lineage>
</organism>
<proteinExistence type="inferred from homology"/>
<evidence type="ECO:0000256" key="11">
    <source>
        <dbReference type="ARBA" id="ARBA00024535"/>
    </source>
</evidence>
<feature type="binding site" evidence="12">
    <location>
        <position position="241"/>
    </location>
    <ligand>
        <name>Zn(2+)</name>
        <dbReference type="ChEBI" id="CHEBI:29105"/>
    </ligand>
</feature>
<dbReference type="GO" id="GO:0103117">
    <property type="term" value="F:UDP-3-O-acyl-N-acetylglucosamine deacetylase activity"/>
    <property type="evidence" value="ECO:0007669"/>
    <property type="project" value="UniProtKB-UniRule"/>
</dbReference>
<dbReference type="PATRIC" id="fig|1439726.3.peg.4344"/>
<evidence type="ECO:0000256" key="4">
    <source>
        <dbReference type="ARBA" id="ARBA00012745"/>
    </source>
</evidence>
<evidence type="ECO:0000256" key="6">
    <source>
        <dbReference type="ARBA" id="ARBA00022556"/>
    </source>
</evidence>
<evidence type="ECO:0000256" key="9">
    <source>
        <dbReference type="ARBA" id="ARBA00022833"/>
    </source>
</evidence>
<dbReference type="AlphaFoldDB" id="A0A1E3GYH5"/>
<dbReference type="EMBL" id="MCRJ01000155">
    <property type="protein sequence ID" value="ODN68596.1"/>
    <property type="molecule type" value="Genomic_DNA"/>
</dbReference>
<keyword evidence="14" id="KW-1185">Reference proteome</keyword>
<evidence type="ECO:0000256" key="3">
    <source>
        <dbReference type="ARBA" id="ARBA00005002"/>
    </source>
</evidence>
<keyword evidence="8 12" id="KW-0378">Hydrolase</keyword>
<reference evidence="13 14" key="1">
    <citation type="submission" date="2016-07" db="EMBL/GenBank/DDBJ databases">
        <title>Draft Genome Sequence of Methylobrevis pamukkalensis PK2.</title>
        <authorList>
            <person name="Vasilenko O.V."/>
            <person name="Doronina N.V."/>
            <person name="Shmareva M.N."/>
            <person name="Tarlachkov S.V."/>
            <person name="Mustakhimov I."/>
            <person name="Trotsenko Y.A."/>
        </authorList>
    </citation>
    <scope>NUCLEOTIDE SEQUENCE [LARGE SCALE GENOMIC DNA]</scope>
    <source>
        <strain evidence="13 14">PK2</strain>
    </source>
</reference>
<dbReference type="InterPro" id="IPR020568">
    <property type="entry name" value="Ribosomal_Su5_D2-typ_SF"/>
</dbReference>
<dbReference type="PANTHER" id="PTHR33694">
    <property type="entry name" value="UDP-3-O-ACYL-N-ACETYLGLUCOSAMINE DEACETYLASE 1, MITOCHONDRIAL-RELATED"/>
    <property type="match status" value="1"/>
</dbReference>
<comment type="function">
    <text evidence="2 12">Catalyzes the hydrolysis of UDP-3-O-myristoyl-N-acetylglucosamine to form UDP-3-O-myristoylglucosamine and acetate, the committed step in lipid A biosynthesis.</text>
</comment>
<dbReference type="Pfam" id="PF03331">
    <property type="entry name" value="LpxC"/>
    <property type="match status" value="1"/>
</dbReference>
<dbReference type="PANTHER" id="PTHR33694:SF1">
    <property type="entry name" value="UDP-3-O-ACYL-N-ACETYLGLUCOSAMINE DEACETYLASE 1, MITOCHONDRIAL-RELATED"/>
    <property type="match status" value="1"/>
</dbReference>
<evidence type="ECO:0000256" key="12">
    <source>
        <dbReference type="HAMAP-Rule" id="MF_00388"/>
    </source>
</evidence>
<dbReference type="Gene3D" id="3.30.230.20">
    <property type="entry name" value="lpxc deacetylase, domain 1"/>
    <property type="match status" value="1"/>
</dbReference>
<dbReference type="NCBIfam" id="TIGR00325">
    <property type="entry name" value="lpxC"/>
    <property type="match status" value="1"/>
</dbReference>
<evidence type="ECO:0000256" key="5">
    <source>
        <dbReference type="ARBA" id="ARBA00022516"/>
    </source>
</evidence>
<dbReference type="OrthoDB" id="9802746at2"/>
<feature type="binding site" evidence="12">
    <location>
        <position position="84"/>
    </location>
    <ligand>
        <name>Zn(2+)</name>
        <dbReference type="ChEBI" id="CHEBI:29105"/>
    </ligand>
</feature>
<feature type="active site" description="Proton donor" evidence="12">
    <location>
        <position position="268"/>
    </location>
</feature>
<evidence type="ECO:0000256" key="7">
    <source>
        <dbReference type="ARBA" id="ARBA00022723"/>
    </source>
</evidence>
<dbReference type="GO" id="GO:0016020">
    <property type="term" value="C:membrane"/>
    <property type="evidence" value="ECO:0007669"/>
    <property type="project" value="GOC"/>
</dbReference>
<dbReference type="HAMAP" id="MF_00388">
    <property type="entry name" value="LpxC"/>
    <property type="match status" value="1"/>
</dbReference>
<accession>A0A1E3GYH5</accession>
<keyword evidence="10 12" id="KW-0443">Lipid metabolism</keyword>
<dbReference type="RefSeq" id="WP_069308272.1">
    <property type="nucleotide sequence ID" value="NZ_MCRJ01000155.1"/>
</dbReference>
<dbReference type="GO" id="GO:0009245">
    <property type="term" value="P:lipid A biosynthetic process"/>
    <property type="evidence" value="ECO:0007669"/>
    <property type="project" value="UniProtKB-UniRule"/>
</dbReference>
<dbReference type="EC" id="3.5.1.108" evidence="4 12"/>
<evidence type="ECO:0000256" key="1">
    <source>
        <dbReference type="ARBA" id="ARBA00001947"/>
    </source>
</evidence>
<evidence type="ECO:0000313" key="13">
    <source>
        <dbReference type="EMBL" id="ODN68596.1"/>
    </source>
</evidence>
<comment type="catalytic activity">
    <reaction evidence="11 12">
        <text>a UDP-3-O-[(3R)-3-hydroxyacyl]-N-acetyl-alpha-D-glucosamine + H2O = a UDP-3-O-[(3R)-3-hydroxyacyl]-alpha-D-glucosamine + acetate</text>
        <dbReference type="Rhea" id="RHEA:67816"/>
        <dbReference type="ChEBI" id="CHEBI:15377"/>
        <dbReference type="ChEBI" id="CHEBI:30089"/>
        <dbReference type="ChEBI" id="CHEBI:137740"/>
        <dbReference type="ChEBI" id="CHEBI:173225"/>
        <dbReference type="EC" id="3.5.1.108"/>
    </reaction>
</comment>
<dbReference type="Gene3D" id="3.30.1700.10">
    <property type="entry name" value="lpxc deacetylase, domain 2"/>
    <property type="match status" value="1"/>
</dbReference>
<evidence type="ECO:0000256" key="8">
    <source>
        <dbReference type="ARBA" id="ARBA00022801"/>
    </source>
</evidence>
<dbReference type="UniPathway" id="UPA00359">
    <property type="reaction ID" value="UER00478"/>
</dbReference>
<comment type="cofactor">
    <cofactor evidence="1 12">
        <name>Zn(2+)</name>
        <dbReference type="ChEBI" id="CHEBI:29105"/>
    </cofactor>
</comment>
<sequence length="314" mass="33877">MLFKKFAGLQTTIAREIRFDGVGVHAGKPARLVLRPAEADRGIVFRRTDGGRDVEIPARYDMVVATELCTVIGRDGLTIATVEHLMAALRAMEVDNVEVEVDGPEVPILDGCSDSFVAALTETGLSLLPAPRRALRVLKPVRVEQGDAFAELVPFEGCRYDVTIDFTDPVIGRQSCLLDLTPAAFRGDIARARTFGFMSDVEKLWKVGYALGSSLENSVAIGEGRVLNPEGLRWADEFARHKTLDAVGDLALAGMPFIGHYRSYKGGHRMNVAVLKALFADASAFELTQRPAIRREAGSAALAAGARAVAAPDI</sequence>
<evidence type="ECO:0000313" key="14">
    <source>
        <dbReference type="Proteomes" id="UP000094622"/>
    </source>
</evidence>
<gene>
    <name evidence="12 13" type="primary">lpxC</name>
    <name evidence="13" type="ORF">A6302_04108</name>
</gene>
<keyword evidence="9 12" id="KW-0862">Zinc</keyword>
<dbReference type="GO" id="GO:0046872">
    <property type="term" value="F:metal ion binding"/>
    <property type="evidence" value="ECO:0007669"/>
    <property type="project" value="UniProtKB-KW"/>
</dbReference>
<dbReference type="InterPro" id="IPR015870">
    <property type="entry name" value="UDP-acyl_N-AcGlcN_deAcase_N"/>
</dbReference>
<keyword evidence="7 12" id="KW-0479">Metal-binding</keyword>
<dbReference type="InterPro" id="IPR004463">
    <property type="entry name" value="UDP-acyl_GlcNac_deAcase"/>
</dbReference>
<keyword evidence="6 12" id="KW-0441">Lipid A biosynthesis</keyword>
<comment type="pathway">
    <text evidence="3 12">Glycolipid biosynthesis; lipid IV(A) biosynthesis; lipid IV(A) from (3R)-3-hydroxytetradecanoyl-[acyl-carrier-protein] and UDP-N-acetyl-alpha-D-glucosamine: step 2/6.</text>
</comment>
<protein>
    <recommendedName>
        <fullName evidence="4 12">UDP-3-O-acyl-N-acetylglucosamine deacetylase</fullName>
        <shortName evidence="12">UDP-3-O-acyl-GlcNAc deacetylase</shortName>
        <ecNumber evidence="4 12">3.5.1.108</ecNumber>
    </recommendedName>
    <alternativeName>
        <fullName evidence="12">UDP-3-O-[R-3-hydroxymyristoyl]-N-acetylglucosamine deacetylase</fullName>
    </alternativeName>
</protein>
<evidence type="ECO:0000256" key="10">
    <source>
        <dbReference type="ARBA" id="ARBA00023098"/>
    </source>
</evidence>
<feature type="binding site" evidence="12">
    <location>
        <position position="245"/>
    </location>
    <ligand>
        <name>Zn(2+)</name>
        <dbReference type="ChEBI" id="CHEBI:29105"/>
    </ligand>
</feature>
<dbReference type="SUPFAM" id="SSF54211">
    <property type="entry name" value="Ribosomal protein S5 domain 2-like"/>
    <property type="match status" value="2"/>
</dbReference>